<dbReference type="PROSITE" id="PS50977">
    <property type="entry name" value="HTH_TETR_2"/>
    <property type="match status" value="1"/>
</dbReference>
<feature type="DNA-binding region" description="H-T-H motif" evidence="2">
    <location>
        <begin position="54"/>
        <end position="73"/>
    </location>
</feature>
<dbReference type="InterPro" id="IPR001647">
    <property type="entry name" value="HTH_TetR"/>
</dbReference>
<dbReference type="PRINTS" id="PR00455">
    <property type="entry name" value="HTHTETR"/>
</dbReference>
<dbReference type="SUPFAM" id="SSF46689">
    <property type="entry name" value="Homeodomain-like"/>
    <property type="match status" value="1"/>
</dbReference>
<accession>A0ABU5XU84</accession>
<keyword evidence="6" id="KW-1185">Reference proteome</keyword>
<dbReference type="PANTHER" id="PTHR30055:SF226">
    <property type="entry name" value="HTH-TYPE TRANSCRIPTIONAL REGULATOR PKSA"/>
    <property type="match status" value="1"/>
</dbReference>
<proteinExistence type="predicted"/>
<dbReference type="Pfam" id="PF00440">
    <property type="entry name" value="TetR_N"/>
    <property type="match status" value="1"/>
</dbReference>
<feature type="region of interest" description="Disordered" evidence="3">
    <location>
        <begin position="1"/>
        <end position="33"/>
    </location>
</feature>
<protein>
    <submittedName>
        <fullName evidence="5">TetR/AcrR family transcriptional regulator</fullName>
    </submittedName>
</protein>
<dbReference type="Gene3D" id="1.10.357.10">
    <property type="entry name" value="Tetracycline Repressor, domain 2"/>
    <property type="match status" value="1"/>
</dbReference>
<sequence length="220" mass="23949">MPTTRGDGGSSNPSAGTSAVTAPRKAKSADSATRRRLIEATARLMRDEGYAAATSRRVAAEAGVKQALVYYYFPTMDDLFVEVLRAGADTALERMRAALTDDDPLNALWEINSDARVTSLNTEFMALANHRKAIRAELKAYAERVRDIETAAVTVALRANGVDLDEYPPVAISMLIAQTARSLCNENAVGVTSGHDQLRAFAERQLSRLAIPPEPQRRTR</sequence>
<name>A0ABU5XU84_9MYCO</name>
<evidence type="ECO:0000256" key="1">
    <source>
        <dbReference type="ARBA" id="ARBA00023125"/>
    </source>
</evidence>
<reference evidence="5 6" key="1">
    <citation type="submission" date="2023-12" db="EMBL/GenBank/DDBJ databases">
        <title>Description of new species of Mycobacterium terrae complex isolated from sewage at the Sao Paulo Zoological Park Foundation in Brazil.</title>
        <authorList>
            <person name="Romagnoli C.L."/>
            <person name="Conceicao E.C."/>
            <person name="Machado E."/>
            <person name="Barreto L.B.P.F."/>
            <person name="Sharma A."/>
            <person name="Silva N.M."/>
            <person name="Marques L.E."/>
            <person name="Juliana M.A."/>
            <person name="Lourenco M.C.S."/>
            <person name="Digiampietri L.A."/>
            <person name="Suffys P.N."/>
            <person name="Viana-Niero C."/>
        </authorList>
    </citation>
    <scope>NUCLEOTIDE SEQUENCE [LARGE SCALE GENOMIC DNA]</scope>
    <source>
        <strain evidence="5 6">MYC340</strain>
    </source>
</reference>
<feature type="compositionally biased region" description="Polar residues" evidence="3">
    <location>
        <begin position="10"/>
        <end position="20"/>
    </location>
</feature>
<dbReference type="InterPro" id="IPR050109">
    <property type="entry name" value="HTH-type_TetR-like_transc_reg"/>
</dbReference>
<evidence type="ECO:0000313" key="6">
    <source>
        <dbReference type="Proteomes" id="UP001298593"/>
    </source>
</evidence>
<evidence type="ECO:0000256" key="3">
    <source>
        <dbReference type="SAM" id="MobiDB-lite"/>
    </source>
</evidence>
<evidence type="ECO:0000313" key="5">
    <source>
        <dbReference type="EMBL" id="MEB3031287.1"/>
    </source>
</evidence>
<comment type="caution">
    <text evidence="5">The sequence shown here is derived from an EMBL/GenBank/DDBJ whole genome shotgun (WGS) entry which is preliminary data.</text>
</comment>
<dbReference type="PANTHER" id="PTHR30055">
    <property type="entry name" value="HTH-TYPE TRANSCRIPTIONAL REGULATOR RUTR"/>
    <property type="match status" value="1"/>
</dbReference>
<evidence type="ECO:0000259" key="4">
    <source>
        <dbReference type="PROSITE" id="PS50977"/>
    </source>
</evidence>
<dbReference type="EMBL" id="JAYJJU010000004">
    <property type="protein sequence ID" value="MEB3031287.1"/>
    <property type="molecule type" value="Genomic_DNA"/>
</dbReference>
<gene>
    <name evidence="5" type="ORF">KV113_06910</name>
</gene>
<dbReference type="Proteomes" id="UP001298593">
    <property type="component" value="Unassembled WGS sequence"/>
</dbReference>
<feature type="domain" description="HTH tetR-type" evidence="4">
    <location>
        <begin position="31"/>
        <end position="91"/>
    </location>
</feature>
<organism evidence="5 6">
    <name type="scientific">[Mycobacterium] nativiensis</name>
    <dbReference type="NCBI Taxonomy" id="2855503"/>
    <lineage>
        <taxon>Bacteria</taxon>
        <taxon>Bacillati</taxon>
        <taxon>Actinomycetota</taxon>
        <taxon>Actinomycetes</taxon>
        <taxon>Mycobacteriales</taxon>
        <taxon>Mycobacteriaceae</taxon>
        <taxon>Mycolicibacter</taxon>
    </lineage>
</organism>
<dbReference type="RefSeq" id="WP_224975035.1">
    <property type="nucleotide sequence ID" value="NZ_JAYJJU010000004.1"/>
</dbReference>
<dbReference type="InterPro" id="IPR009057">
    <property type="entry name" value="Homeodomain-like_sf"/>
</dbReference>
<keyword evidence="1 2" id="KW-0238">DNA-binding</keyword>
<evidence type="ECO:0000256" key="2">
    <source>
        <dbReference type="PROSITE-ProRule" id="PRU00335"/>
    </source>
</evidence>